<evidence type="ECO:0000256" key="1">
    <source>
        <dbReference type="ARBA" id="ARBA00022723"/>
    </source>
</evidence>
<dbReference type="SUPFAM" id="SSF57850">
    <property type="entry name" value="RING/U-box"/>
    <property type="match status" value="1"/>
</dbReference>
<evidence type="ECO:0000313" key="8">
    <source>
        <dbReference type="EMBL" id="CCO15099.1"/>
    </source>
</evidence>
<dbReference type="InterPro" id="IPR013083">
    <property type="entry name" value="Znf_RING/FYVE/PHD"/>
</dbReference>
<dbReference type="OrthoDB" id="498914at2759"/>
<feature type="domain" description="RING-type" evidence="7">
    <location>
        <begin position="19"/>
        <end position="58"/>
    </location>
</feature>
<dbReference type="GeneID" id="19017217"/>
<dbReference type="InterPro" id="IPR018957">
    <property type="entry name" value="Znf_C3HC4_RING-type"/>
</dbReference>
<dbReference type="Proteomes" id="UP000198341">
    <property type="component" value="Chromosome 2"/>
</dbReference>
<evidence type="ECO:0000259" key="6">
    <source>
        <dbReference type="PROSITE" id="PS50016"/>
    </source>
</evidence>
<reference evidence="8 9" key="1">
    <citation type="submission" date="2011-10" db="EMBL/GenBank/DDBJ databases">
        <authorList>
            <person name="Genoscope - CEA"/>
        </authorList>
    </citation>
    <scope>NUCLEOTIDE SEQUENCE [LARGE SCALE GENOMIC DNA]</scope>
    <source>
        <strain evidence="8 9">RCC 1105</strain>
    </source>
</reference>
<dbReference type="InterPro" id="IPR001965">
    <property type="entry name" value="Znf_PHD"/>
</dbReference>
<evidence type="ECO:0000313" key="9">
    <source>
        <dbReference type="Proteomes" id="UP000198341"/>
    </source>
</evidence>
<evidence type="ECO:0000256" key="2">
    <source>
        <dbReference type="ARBA" id="ARBA00022771"/>
    </source>
</evidence>
<evidence type="ECO:0008006" key="10">
    <source>
        <dbReference type="Google" id="ProtNLM"/>
    </source>
</evidence>
<dbReference type="STRING" id="41875.K8EBB7"/>
<dbReference type="PANTHER" id="PTHR47177:SF3">
    <property type="entry name" value="F18C1.6 PROTEIN"/>
    <property type="match status" value="1"/>
</dbReference>
<feature type="compositionally biased region" description="Polar residues" evidence="5">
    <location>
        <begin position="409"/>
        <end position="423"/>
    </location>
</feature>
<evidence type="ECO:0000256" key="5">
    <source>
        <dbReference type="SAM" id="MobiDB-lite"/>
    </source>
</evidence>
<dbReference type="SUPFAM" id="SSF57903">
    <property type="entry name" value="FYVE/PHD zinc finger"/>
    <property type="match status" value="1"/>
</dbReference>
<feature type="region of interest" description="Disordered" evidence="5">
    <location>
        <begin position="185"/>
        <end position="225"/>
    </location>
</feature>
<protein>
    <recommendedName>
        <fullName evidence="10">PHD and RING finger domain-containing protein 1</fullName>
    </recommendedName>
</protein>
<dbReference type="eggNOG" id="KOG4430">
    <property type="taxonomic scope" value="Eukaryota"/>
</dbReference>
<keyword evidence="9" id="KW-1185">Reference proteome</keyword>
<feature type="region of interest" description="Disordered" evidence="5">
    <location>
        <begin position="285"/>
        <end position="304"/>
    </location>
</feature>
<dbReference type="PANTHER" id="PTHR47177">
    <property type="entry name" value="F18C1.6 PROTEIN"/>
    <property type="match status" value="1"/>
</dbReference>
<feature type="compositionally biased region" description="Basic and acidic residues" evidence="5">
    <location>
        <begin position="97"/>
        <end position="107"/>
    </location>
</feature>
<dbReference type="PROSITE" id="PS01359">
    <property type="entry name" value="ZF_PHD_1"/>
    <property type="match status" value="1"/>
</dbReference>
<dbReference type="GO" id="GO:0008270">
    <property type="term" value="F:zinc ion binding"/>
    <property type="evidence" value="ECO:0007669"/>
    <property type="project" value="UniProtKB-KW"/>
</dbReference>
<dbReference type="Gene3D" id="3.30.40.10">
    <property type="entry name" value="Zinc/RING finger domain, C3HC4 (zinc finger)"/>
    <property type="match status" value="2"/>
</dbReference>
<dbReference type="InterPro" id="IPR019786">
    <property type="entry name" value="Zinc_finger_PHD-type_CS"/>
</dbReference>
<organism evidence="8 9">
    <name type="scientific">Bathycoccus prasinos</name>
    <dbReference type="NCBI Taxonomy" id="41875"/>
    <lineage>
        <taxon>Eukaryota</taxon>
        <taxon>Viridiplantae</taxon>
        <taxon>Chlorophyta</taxon>
        <taxon>Mamiellophyceae</taxon>
        <taxon>Mamiellales</taxon>
        <taxon>Bathycoccaceae</taxon>
        <taxon>Bathycoccus</taxon>
    </lineage>
</organism>
<dbReference type="PROSITE" id="PS00518">
    <property type="entry name" value="ZF_RING_1"/>
    <property type="match status" value="1"/>
</dbReference>
<feature type="region of interest" description="Disordered" evidence="5">
    <location>
        <begin position="341"/>
        <end position="363"/>
    </location>
</feature>
<feature type="region of interest" description="Disordered" evidence="5">
    <location>
        <begin position="72"/>
        <end position="124"/>
    </location>
</feature>
<dbReference type="Pfam" id="PF00097">
    <property type="entry name" value="zf-C3HC4"/>
    <property type="match status" value="1"/>
</dbReference>
<proteinExistence type="predicted"/>
<dbReference type="InterPro" id="IPR011011">
    <property type="entry name" value="Znf_FYVE_PHD"/>
</dbReference>
<dbReference type="KEGG" id="bpg:Bathy02g01030"/>
<feature type="compositionally biased region" description="Basic residues" evidence="5">
    <location>
        <begin position="388"/>
        <end position="399"/>
    </location>
</feature>
<dbReference type="InterPro" id="IPR058746">
    <property type="entry name" value="Znf_RING-type_Topors"/>
</dbReference>
<evidence type="ECO:0000256" key="3">
    <source>
        <dbReference type="ARBA" id="ARBA00022833"/>
    </source>
</evidence>
<evidence type="ECO:0000256" key="4">
    <source>
        <dbReference type="PROSITE-ProRule" id="PRU00175"/>
    </source>
</evidence>
<sequence>MVEEPKWPPWSILPDDDVCSVCLSRPEQRGRIESCSHLFCYRCIYDWSRVETKCPMCKQRFYWIEREAKEKKEKKKSDGEGDDDDDDNKNSSISDINDIKNNQREKPTYCPLKNQNGNQEEEDEDLDPAEHIICTVCQSGDDERNLLLCDGCDEGYHVSCVGLQRVPRGRWHCPSCARWEREREEREANRRRLAGATTTTTTTTTRREGSTSRAARMARAPRGDASPAARLGMLEALVNPTNEDVHGELALRENALLASAANEDPAHRENRLVRERRQANRMRNGEVRLSGGGGGSSTFNRGDSHRRRQIAIVQELRDAWERLMKEEEEFPDVDEVALITQSRGSGGRNNASNTTNDLENARSNANIDVETAWKLMDSARAEEEKEKRMKRANRKKKVALGRSAEENEQPSSSLLARNISSTDPVKRPKIRVRVSTDYTYNNNNNNNALGVLQSVPSFLRDTLGDGDGGNNASNATEEKEEEDKQLPLPPVIDVYRTAADAAKALLIAQFRDKTLSKDQYKNTVKAIVKKCAEADKNMQRLQAGSITVADIERIARIDAEEVVLAAAKAKM</sequence>
<accession>K8EBB7</accession>
<keyword evidence="2 4" id="KW-0863">Zinc-finger</keyword>
<feature type="compositionally biased region" description="Low complexity" evidence="5">
    <location>
        <begin position="194"/>
        <end position="204"/>
    </location>
</feature>
<keyword evidence="1" id="KW-0479">Metal-binding</keyword>
<dbReference type="SMART" id="SM00184">
    <property type="entry name" value="RING"/>
    <property type="match status" value="2"/>
</dbReference>
<keyword evidence="3" id="KW-0862">Zinc</keyword>
<dbReference type="InterPro" id="IPR019787">
    <property type="entry name" value="Znf_PHD-finger"/>
</dbReference>
<dbReference type="InterPro" id="IPR001841">
    <property type="entry name" value="Znf_RING"/>
</dbReference>
<feature type="region of interest" description="Disordered" evidence="5">
    <location>
        <begin position="460"/>
        <end position="485"/>
    </location>
</feature>
<feature type="region of interest" description="Disordered" evidence="5">
    <location>
        <begin position="380"/>
        <end position="426"/>
    </location>
</feature>
<dbReference type="PROSITE" id="PS50016">
    <property type="entry name" value="ZF_PHD_2"/>
    <property type="match status" value="1"/>
</dbReference>
<dbReference type="CDD" id="cd16574">
    <property type="entry name" value="RING-HC_Topors"/>
    <property type="match status" value="1"/>
</dbReference>
<dbReference type="Pfam" id="PF00628">
    <property type="entry name" value="PHD"/>
    <property type="match status" value="1"/>
</dbReference>
<dbReference type="RefSeq" id="XP_007514859.1">
    <property type="nucleotide sequence ID" value="XM_007514797.1"/>
</dbReference>
<dbReference type="SMART" id="SM00249">
    <property type="entry name" value="PHD"/>
    <property type="match status" value="1"/>
</dbReference>
<name>K8EBB7_9CHLO</name>
<gene>
    <name evidence="8" type="ORF">Bathy02g01030</name>
</gene>
<dbReference type="InterPro" id="IPR017907">
    <property type="entry name" value="Znf_RING_CS"/>
</dbReference>
<evidence type="ECO:0000259" key="7">
    <source>
        <dbReference type="PROSITE" id="PS50089"/>
    </source>
</evidence>
<dbReference type="EMBL" id="FO082277">
    <property type="protein sequence ID" value="CCO15099.1"/>
    <property type="molecule type" value="Genomic_DNA"/>
</dbReference>
<dbReference type="AlphaFoldDB" id="K8EBB7"/>
<feature type="domain" description="PHD-type" evidence="6">
    <location>
        <begin position="131"/>
        <end position="179"/>
    </location>
</feature>
<dbReference type="PROSITE" id="PS50089">
    <property type="entry name" value="ZF_RING_2"/>
    <property type="match status" value="1"/>
</dbReference>